<sequence>MMQQPSLLRYYSGKGTDATAAVDISMLRQGEQRSNPVPNTEVGDLLKMIMEYLENTVNHGLEQVRLAKEAAGTCERATIMLGGGDLDKAFAMWEEGSDELERSVALLKSRLDGIAKLNVIIKESPLGVMDPSNREFSEAMRKFIESTEDVVRDTRLIVAEVEEFHSTSSMTKLYRSRRELETMRRSNTGIGLSLMLVLSSIAIYEWGWVLTN</sequence>
<dbReference type="EnsemblPlants" id="PNT77135">
    <property type="protein sequence ID" value="PNT77135"/>
    <property type="gene ID" value="BRADI_1g58255v3"/>
</dbReference>
<keyword evidence="4" id="KW-1185">Reference proteome</keyword>
<protein>
    <submittedName>
        <fullName evidence="2 3">Uncharacterized protein</fullName>
    </submittedName>
</protein>
<keyword evidence="1" id="KW-0812">Transmembrane</keyword>
<dbReference type="Proteomes" id="UP000008810">
    <property type="component" value="Chromosome 1"/>
</dbReference>
<dbReference type="InParanoid" id="A0A2K2DS82"/>
<dbReference type="EMBL" id="CM000880">
    <property type="protein sequence ID" value="PNT77135.1"/>
    <property type="molecule type" value="Genomic_DNA"/>
</dbReference>
<organism evidence="2">
    <name type="scientific">Brachypodium distachyon</name>
    <name type="common">Purple false brome</name>
    <name type="synonym">Trachynia distachya</name>
    <dbReference type="NCBI Taxonomy" id="15368"/>
    <lineage>
        <taxon>Eukaryota</taxon>
        <taxon>Viridiplantae</taxon>
        <taxon>Streptophyta</taxon>
        <taxon>Embryophyta</taxon>
        <taxon>Tracheophyta</taxon>
        <taxon>Spermatophyta</taxon>
        <taxon>Magnoliopsida</taxon>
        <taxon>Liliopsida</taxon>
        <taxon>Poales</taxon>
        <taxon>Poaceae</taxon>
        <taxon>BOP clade</taxon>
        <taxon>Pooideae</taxon>
        <taxon>Stipodae</taxon>
        <taxon>Brachypodieae</taxon>
        <taxon>Brachypodium</taxon>
    </lineage>
</organism>
<evidence type="ECO:0000313" key="3">
    <source>
        <dbReference type="EnsemblPlants" id="PNT77135"/>
    </source>
</evidence>
<keyword evidence="1" id="KW-0472">Membrane</keyword>
<dbReference type="Gramene" id="PNT77135">
    <property type="protein sequence ID" value="PNT77135"/>
    <property type="gene ID" value="BRADI_1g58255v3"/>
</dbReference>
<evidence type="ECO:0000313" key="4">
    <source>
        <dbReference type="Proteomes" id="UP000008810"/>
    </source>
</evidence>
<name>A0A2K2DS82_BRADI</name>
<reference evidence="2 3" key="1">
    <citation type="journal article" date="2010" name="Nature">
        <title>Genome sequencing and analysis of the model grass Brachypodium distachyon.</title>
        <authorList>
            <consortium name="International Brachypodium Initiative"/>
        </authorList>
    </citation>
    <scope>NUCLEOTIDE SEQUENCE [LARGE SCALE GENOMIC DNA]</scope>
    <source>
        <strain evidence="2 3">Bd21</strain>
    </source>
</reference>
<proteinExistence type="predicted"/>
<gene>
    <name evidence="2" type="ORF">BRADI_1g58255v3</name>
</gene>
<evidence type="ECO:0000256" key="1">
    <source>
        <dbReference type="SAM" id="Phobius"/>
    </source>
</evidence>
<reference evidence="3" key="3">
    <citation type="submission" date="2018-08" db="UniProtKB">
        <authorList>
            <consortium name="EnsemblPlants"/>
        </authorList>
    </citation>
    <scope>IDENTIFICATION</scope>
    <source>
        <strain evidence="3">cv. Bd21</strain>
    </source>
</reference>
<reference evidence="2" key="2">
    <citation type="submission" date="2017-06" db="EMBL/GenBank/DDBJ databases">
        <title>WGS assembly of Brachypodium distachyon.</title>
        <authorList>
            <consortium name="The International Brachypodium Initiative"/>
            <person name="Lucas S."/>
            <person name="Harmon-Smith M."/>
            <person name="Lail K."/>
            <person name="Tice H."/>
            <person name="Grimwood J."/>
            <person name="Bruce D."/>
            <person name="Barry K."/>
            <person name="Shu S."/>
            <person name="Lindquist E."/>
            <person name="Wang M."/>
            <person name="Pitluck S."/>
            <person name="Vogel J.P."/>
            <person name="Garvin D.F."/>
            <person name="Mockler T.C."/>
            <person name="Schmutz J."/>
            <person name="Rokhsar D."/>
            <person name="Bevan M.W."/>
        </authorList>
    </citation>
    <scope>NUCLEOTIDE SEQUENCE</scope>
    <source>
        <strain evidence="2">Bd21</strain>
    </source>
</reference>
<keyword evidence="1" id="KW-1133">Transmembrane helix</keyword>
<accession>A0A2K2DS82</accession>
<feature type="transmembrane region" description="Helical" evidence="1">
    <location>
        <begin position="187"/>
        <end position="209"/>
    </location>
</feature>
<evidence type="ECO:0000313" key="2">
    <source>
        <dbReference type="EMBL" id="PNT77135.1"/>
    </source>
</evidence>
<dbReference type="AlphaFoldDB" id="A0A2K2DS82"/>